<dbReference type="GO" id="GO:0046872">
    <property type="term" value="F:metal ion binding"/>
    <property type="evidence" value="ECO:0007669"/>
    <property type="project" value="UniProtKB-KW"/>
</dbReference>
<proteinExistence type="predicted"/>
<keyword evidence="3 6" id="KW-0479">Metal-binding</keyword>
<organism evidence="9 10">
    <name type="scientific">Thiobacillus denitrificans (strain ATCC 25259 / T1)</name>
    <dbReference type="NCBI Taxonomy" id="292415"/>
    <lineage>
        <taxon>Bacteria</taxon>
        <taxon>Pseudomonadati</taxon>
        <taxon>Pseudomonadota</taxon>
        <taxon>Betaproteobacteria</taxon>
        <taxon>Nitrosomonadales</taxon>
        <taxon>Thiobacillaceae</taxon>
        <taxon>Thiobacillus</taxon>
    </lineage>
</organism>
<dbReference type="OrthoDB" id="8526831at2"/>
<evidence type="ECO:0000256" key="4">
    <source>
        <dbReference type="ARBA" id="ARBA00022982"/>
    </source>
</evidence>
<dbReference type="InterPro" id="IPR009056">
    <property type="entry name" value="Cyt_c-like_dom"/>
</dbReference>
<dbReference type="Proteomes" id="UP000008291">
    <property type="component" value="Chromosome"/>
</dbReference>
<dbReference type="PANTHER" id="PTHR33751">
    <property type="entry name" value="CBB3-TYPE CYTOCHROME C OXIDASE SUBUNIT FIXP"/>
    <property type="match status" value="1"/>
</dbReference>
<dbReference type="STRING" id="292415.Tbd_2034"/>
<evidence type="ECO:0000313" key="10">
    <source>
        <dbReference type="Proteomes" id="UP000008291"/>
    </source>
</evidence>
<evidence type="ECO:0000256" key="3">
    <source>
        <dbReference type="ARBA" id="ARBA00022723"/>
    </source>
</evidence>
<dbReference type="HOGENOM" id="CLU_128253_2_3_4"/>
<evidence type="ECO:0000256" key="6">
    <source>
        <dbReference type="PROSITE-ProRule" id="PRU00433"/>
    </source>
</evidence>
<dbReference type="PANTHER" id="PTHR33751:SF9">
    <property type="entry name" value="CYTOCHROME C4"/>
    <property type="match status" value="1"/>
</dbReference>
<evidence type="ECO:0000256" key="1">
    <source>
        <dbReference type="ARBA" id="ARBA00022448"/>
    </source>
</evidence>
<evidence type="ECO:0000256" key="5">
    <source>
        <dbReference type="ARBA" id="ARBA00023004"/>
    </source>
</evidence>
<protein>
    <submittedName>
        <fullName evidence="9">Putative cytochrome c553</fullName>
    </submittedName>
</protein>
<evidence type="ECO:0000256" key="7">
    <source>
        <dbReference type="SAM" id="SignalP"/>
    </source>
</evidence>
<reference evidence="9 10" key="1">
    <citation type="journal article" date="2006" name="J. Bacteriol.">
        <title>The genome sequence of the obligately chemolithoautotrophic, facultatively anaerobic bacterium Thiobacillus denitrificans.</title>
        <authorList>
            <person name="Beller H.R."/>
            <person name="Chain P.S."/>
            <person name="Letain T.E."/>
            <person name="Chakicherla A."/>
            <person name="Larimer F.W."/>
            <person name="Richardson P.M."/>
            <person name="Coleman M.A."/>
            <person name="Wood A.P."/>
            <person name="Kelly D.P."/>
        </authorList>
    </citation>
    <scope>NUCLEOTIDE SEQUENCE [LARGE SCALE GENOMIC DNA]</scope>
    <source>
        <strain evidence="9 10">ATCC 25259</strain>
    </source>
</reference>
<dbReference type="eggNOG" id="COG2863">
    <property type="taxonomic scope" value="Bacteria"/>
</dbReference>
<feature type="signal peptide" evidence="7">
    <location>
        <begin position="1"/>
        <end position="21"/>
    </location>
</feature>
<accession>Q3SHA2</accession>
<dbReference type="InterPro" id="IPR050597">
    <property type="entry name" value="Cytochrome_c_Oxidase_Subunit"/>
</dbReference>
<dbReference type="InterPro" id="IPR036909">
    <property type="entry name" value="Cyt_c-like_dom_sf"/>
</dbReference>
<keyword evidence="7" id="KW-0732">Signal</keyword>
<dbReference type="RefSeq" id="WP_011312546.1">
    <property type="nucleotide sequence ID" value="NC_007404.1"/>
</dbReference>
<dbReference type="PROSITE" id="PS51007">
    <property type="entry name" value="CYTC"/>
    <property type="match status" value="1"/>
</dbReference>
<gene>
    <name evidence="9" type="ordered locus">Tbd_2034</name>
</gene>
<keyword evidence="4" id="KW-0249">Electron transport</keyword>
<evidence type="ECO:0000259" key="8">
    <source>
        <dbReference type="PROSITE" id="PS51007"/>
    </source>
</evidence>
<dbReference type="GO" id="GO:0020037">
    <property type="term" value="F:heme binding"/>
    <property type="evidence" value="ECO:0007669"/>
    <property type="project" value="InterPro"/>
</dbReference>
<evidence type="ECO:0000256" key="2">
    <source>
        <dbReference type="ARBA" id="ARBA00022617"/>
    </source>
</evidence>
<dbReference type="Pfam" id="PF00034">
    <property type="entry name" value="Cytochrom_C"/>
    <property type="match status" value="1"/>
</dbReference>
<dbReference type="GO" id="GO:0009055">
    <property type="term" value="F:electron transfer activity"/>
    <property type="evidence" value="ECO:0007669"/>
    <property type="project" value="InterPro"/>
</dbReference>
<dbReference type="Gene3D" id="1.10.760.10">
    <property type="entry name" value="Cytochrome c-like domain"/>
    <property type="match status" value="1"/>
</dbReference>
<dbReference type="AlphaFoldDB" id="Q3SHA2"/>
<dbReference type="KEGG" id="tbd:Tbd_2034"/>
<keyword evidence="10" id="KW-1185">Reference proteome</keyword>
<dbReference type="SUPFAM" id="SSF46626">
    <property type="entry name" value="Cytochrome c"/>
    <property type="match status" value="1"/>
</dbReference>
<name>Q3SHA2_THIDA</name>
<keyword evidence="5 6" id="KW-0408">Iron</keyword>
<keyword evidence="1" id="KW-0813">Transport</keyword>
<keyword evidence="2 6" id="KW-0349">Heme</keyword>
<sequence length="98" mass="10396">MTPSSAVASCLLLALSGFAVAADRHTLTIAATCMSCHGPDGRSLGEIPRLDGLSRTEFVTALRDFRSGARRATIMQRQASGYTDAEIDALGDYFATLK</sequence>
<evidence type="ECO:0000313" key="9">
    <source>
        <dbReference type="EMBL" id="AAZ97987.1"/>
    </source>
</evidence>
<dbReference type="EMBL" id="CP000116">
    <property type="protein sequence ID" value="AAZ97987.1"/>
    <property type="molecule type" value="Genomic_DNA"/>
</dbReference>
<feature type="chain" id="PRO_5004228941" evidence="7">
    <location>
        <begin position="22"/>
        <end position="98"/>
    </location>
</feature>
<feature type="domain" description="Cytochrome c" evidence="8">
    <location>
        <begin position="12"/>
        <end position="98"/>
    </location>
</feature>